<name>A0ACC2B3Z0_DIPCM</name>
<evidence type="ECO:0000313" key="2">
    <source>
        <dbReference type="Proteomes" id="UP001162992"/>
    </source>
</evidence>
<dbReference type="Proteomes" id="UP001162992">
    <property type="component" value="Chromosome 18"/>
</dbReference>
<sequence>MFASLFLICRRDGGAVRSESAANFLNRRTRRISPKVVIKTKQILSKQAEKIVKQADEHEQFLNKIKYCVGVFCFGTFCYLLGSRPQDIPKLYCLFFLTIAPLRWVHYRIRKWHYYLLDFCYYANVIFMVMLMYFPNNEKLFMICFSFSEGPLSWALIVWRCSLVFSSFDKIISVLIHLLPGTVFFIIRWWDPITFPRHSAEATGPWPAWPVVMTERALWTWLFMVPLVAYTVWQILYFVIVNGLRRQRLLNDPEIMTSYRELSRKASKANNIWWRLSGLLGDENRVVMYAVLQALFTVATMALTVPMFKSYRMHIAFELLKVVASIWNGGNFFFEVMPHEVGKKKKRAEAKASSSNLDDLRHDVKELSSDNHFNSTVPLLNATDYSGVLKAENQLICALCRQASSPVSEFKDLVKEMNECLKRDQSQLDQPEADATGTKLCKLLSLRRHPSGCSDKVDSRVQPF</sequence>
<dbReference type="EMBL" id="CM055109">
    <property type="protein sequence ID" value="KAJ7524079.1"/>
    <property type="molecule type" value="Genomic_DNA"/>
</dbReference>
<protein>
    <submittedName>
        <fullName evidence="1">Uncharacterized protein</fullName>
    </submittedName>
</protein>
<proteinExistence type="predicted"/>
<comment type="caution">
    <text evidence="1">The sequence shown here is derived from an EMBL/GenBank/DDBJ whole genome shotgun (WGS) entry which is preliminary data.</text>
</comment>
<keyword evidence="2" id="KW-1185">Reference proteome</keyword>
<gene>
    <name evidence="1" type="ORF">O6H91_18G076800</name>
</gene>
<organism evidence="1 2">
    <name type="scientific">Diphasiastrum complanatum</name>
    <name type="common">Issler's clubmoss</name>
    <name type="synonym">Lycopodium complanatum</name>
    <dbReference type="NCBI Taxonomy" id="34168"/>
    <lineage>
        <taxon>Eukaryota</taxon>
        <taxon>Viridiplantae</taxon>
        <taxon>Streptophyta</taxon>
        <taxon>Embryophyta</taxon>
        <taxon>Tracheophyta</taxon>
        <taxon>Lycopodiopsida</taxon>
        <taxon>Lycopodiales</taxon>
        <taxon>Lycopodiaceae</taxon>
        <taxon>Lycopodioideae</taxon>
        <taxon>Diphasiastrum</taxon>
    </lineage>
</organism>
<accession>A0ACC2B3Z0</accession>
<evidence type="ECO:0000313" key="1">
    <source>
        <dbReference type="EMBL" id="KAJ7524079.1"/>
    </source>
</evidence>
<reference evidence="2" key="1">
    <citation type="journal article" date="2024" name="Proc. Natl. Acad. Sci. U.S.A.">
        <title>Extraordinary preservation of gene collinearity over three hundred million years revealed in homosporous lycophytes.</title>
        <authorList>
            <person name="Li C."/>
            <person name="Wickell D."/>
            <person name="Kuo L.Y."/>
            <person name="Chen X."/>
            <person name="Nie B."/>
            <person name="Liao X."/>
            <person name="Peng D."/>
            <person name="Ji J."/>
            <person name="Jenkins J."/>
            <person name="Williams M."/>
            <person name="Shu S."/>
            <person name="Plott C."/>
            <person name="Barry K."/>
            <person name="Rajasekar S."/>
            <person name="Grimwood J."/>
            <person name="Han X."/>
            <person name="Sun S."/>
            <person name="Hou Z."/>
            <person name="He W."/>
            <person name="Dai G."/>
            <person name="Sun C."/>
            <person name="Schmutz J."/>
            <person name="Leebens-Mack J.H."/>
            <person name="Li F.W."/>
            <person name="Wang L."/>
        </authorList>
    </citation>
    <scope>NUCLEOTIDE SEQUENCE [LARGE SCALE GENOMIC DNA]</scope>
    <source>
        <strain evidence="2">cv. PW_Plant_1</strain>
    </source>
</reference>